<dbReference type="InterPro" id="IPR029058">
    <property type="entry name" value="AB_hydrolase_fold"/>
</dbReference>
<dbReference type="InterPro" id="IPR000073">
    <property type="entry name" value="AB_hydrolase_1"/>
</dbReference>
<gene>
    <name evidence="2" type="ORF">EGH82_06900</name>
</gene>
<name>A0A3N3E2T2_9VIBR</name>
<dbReference type="EMBL" id="RKIK01000013">
    <property type="protein sequence ID" value="ROV61033.1"/>
    <property type="molecule type" value="Genomic_DNA"/>
</dbReference>
<dbReference type="PANTHER" id="PTHR43798:SF33">
    <property type="entry name" value="HYDROLASE, PUTATIVE (AFU_ORTHOLOGUE AFUA_2G14860)-RELATED"/>
    <property type="match status" value="1"/>
</dbReference>
<sequence>MFQDTHYQLLDVRLAAREIGHANQADVTVVYLHGWLDNAASFETVMLELHQLAPSIHQCVIDLPGHGLSEHKCDGNYYPFHDYIDDLYQFLLNLSPNKLVLVGHSLGALIASCYSAAFPEQVSALVQIEGNGPLAESSEKTVQRLRDGVIKRRRIRNKPAREFSSIDEIIERRAAVNHVTAEQIAPIVWRGGEASPKGWRLRHDIKLQSDSLYRMSFQHAEQIRQQIVCPNWLILGEQGYSHLTQDSDNLANVVYIAGGHHCHLQQPALTAQQIFALVNKI</sequence>
<accession>A0A3N3E2T2</accession>
<reference evidence="2 3" key="1">
    <citation type="submission" date="2018-11" db="EMBL/GenBank/DDBJ databases">
        <title>Vibrio ponticus strain CAIM 1751 pathogenic for the snapper Lutjanus guttatus.</title>
        <authorList>
            <person name="Soto-Rodriguez S."/>
            <person name="Lozano-Olvera R."/>
            <person name="Gomez-Gil B."/>
        </authorList>
    </citation>
    <scope>NUCLEOTIDE SEQUENCE [LARGE SCALE GENOMIC DNA]</scope>
    <source>
        <strain evidence="2 3">CAIM 1751</strain>
    </source>
</reference>
<evidence type="ECO:0000313" key="2">
    <source>
        <dbReference type="EMBL" id="ROV61033.1"/>
    </source>
</evidence>
<dbReference type="PANTHER" id="PTHR43798">
    <property type="entry name" value="MONOACYLGLYCEROL LIPASE"/>
    <property type="match status" value="1"/>
</dbReference>
<dbReference type="SUPFAM" id="SSF53474">
    <property type="entry name" value="alpha/beta-Hydrolases"/>
    <property type="match status" value="1"/>
</dbReference>
<comment type="caution">
    <text evidence="2">The sequence shown here is derived from an EMBL/GenBank/DDBJ whole genome shotgun (WGS) entry which is preliminary data.</text>
</comment>
<dbReference type="Pfam" id="PF00561">
    <property type="entry name" value="Abhydrolase_1"/>
    <property type="match status" value="1"/>
</dbReference>
<feature type="domain" description="AB hydrolase-1" evidence="1">
    <location>
        <begin position="28"/>
        <end position="137"/>
    </location>
</feature>
<keyword evidence="2" id="KW-0378">Hydrolase</keyword>
<dbReference type="Proteomes" id="UP000278792">
    <property type="component" value="Unassembled WGS sequence"/>
</dbReference>
<dbReference type="AlphaFoldDB" id="A0A3N3E2T2"/>
<evidence type="ECO:0000313" key="3">
    <source>
        <dbReference type="Proteomes" id="UP000278792"/>
    </source>
</evidence>
<dbReference type="GO" id="GO:0016020">
    <property type="term" value="C:membrane"/>
    <property type="evidence" value="ECO:0007669"/>
    <property type="project" value="TreeGrafter"/>
</dbReference>
<evidence type="ECO:0000259" key="1">
    <source>
        <dbReference type="Pfam" id="PF00561"/>
    </source>
</evidence>
<dbReference type="InterPro" id="IPR050266">
    <property type="entry name" value="AB_hydrolase_sf"/>
</dbReference>
<dbReference type="GO" id="GO:0016787">
    <property type="term" value="F:hydrolase activity"/>
    <property type="evidence" value="ECO:0007669"/>
    <property type="project" value="UniProtKB-KW"/>
</dbReference>
<protein>
    <submittedName>
        <fullName evidence="2">Alpha/beta hydrolase</fullName>
    </submittedName>
</protein>
<organism evidence="2 3">
    <name type="scientific">Vibrio ponticus</name>
    <dbReference type="NCBI Taxonomy" id="265668"/>
    <lineage>
        <taxon>Bacteria</taxon>
        <taxon>Pseudomonadati</taxon>
        <taxon>Pseudomonadota</taxon>
        <taxon>Gammaproteobacteria</taxon>
        <taxon>Vibrionales</taxon>
        <taxon>Vibrionaceae</taxon>
        <taxon>Vibrio</taxon>
    </lineage>
</organism>
<dbReference type="Gene3D" id="3.40.50.1820">
    <property type="entry name" value="alpha/beta hydrolase"/>
    <property type="match status" value="1"/>
</dbReference>
<dbReference type="RefSeq" id="WP_123781352.1">
    <property type="nucleotide sequence ID" value="NZ_RKIK01000013.1"/>
</dbReference>
<proteinExistence type="predicted"/>